<dbReference type="PANTHER" id="PTHR12922">
    <property type="entry name" value="UBIQUINONE BIOSYNTHESIS PROTEIN"/>
    <property type="match status" value="1"/>
</dbReference>
<keyword evidence="6" id="KW-0479">Metal-binding</keyword>
<proteinExistence type="inferred from homology"/>
<protein>
    <recommendedName>
        <fullName evidence="6">Ubiquinone biosynthesis protein COQ4 homolog, mitochondrial</fullName>
    </recommendedName>
    <alternativeName>
        <fullName evidence="6">4-hydroxy-3-methoxy-5-polyprenylbenzoate decarboxylase</fullName>
        <ecNumber evidence="6">4.1.1.130</ecNumber>
    </alternativeName>
    <alternativeName>
        <fullName evidence="6">Coenzyme Q biosynthesis protein 4 homolog</fullName>
    </alternativeName>
</protein>
<comment type="subunit">
    <text evidence="6">Component of a multi-subunit COQ enzyme complex.</text>
</comment>
<dbReference type="HAMAP" id="MF_03111">
    <property type="entry name" value="Coq4"/>
    <property type="match status" value="1"/>
</dbReference>
<evidence type="ECO:0000256" key="2">
    <source>
        <dbReference type="ARBA" id="ARBA00022792"/>
    </source>
</evidence>
<evidence type="ECO:0000313" key="7">
    <source>
        <dbReference type="EMBL" id="KAF8819998.1"/>
    </source>
</evidence>
<feature type="binding site" evidence="6">
    <location>
        <position position="148"/>
    </location>
    <ligand>
        <name>Zn(2+)</name>
        <dbReference type="ChEBI" id="CHEBI:29105"/>
    </ligand>
</feature>
<sequence length="288" mass="33573">MARIALSFRLFSPHRFSQLFRENYIPTPTFLDKIQVASRAGWSAFRDPKDSRSVAALGDVLSSRALHRMHTEMQNDPIGREILLEKPLLDEHELNLDALYALPVGTLGHAYVDFMESHNLTLFEREPVHYIEEEELAYVMTRYRQLHDFLHVAYGLSINVENEVALKCIELMQTRFPMTLFATFLGPFTCPRNANRKMFSTISSKKNRESRSFQNSSSEWIEESPRDRLEQQLLPWALSAAMKLKRPLHLVYIERWLDQPLDAFREYCGILLPTTGLPLKHTLRNEYT</sequence>
<dbReference type="EC" id="4.1.1.130" evidence="6"/>
<name>A0ABQ7J7M6_9APIC</name>
<keyword evidence="1 6" id="KW-0831">Ubiquinone biosynthesis</keyword>
<accession>A0ABQ7J7M6</accession>
<comment type="caution">
    <text evidence="7">The sequence shown here is derived from an EMBL/GenBank/DDBJ whole genome shotgun (WGS) entry which is preliminary data.</text>
</comment>
<dbReference type="EMBL" id="JADAQX010000521">
    <property type="protein sequence ID" value="KAF8819998.1"/>
    <property type="molecule type" value="Genomic_DNA"/>
</dbReference>
<reference evidence="7 8" key="1">
    <citation type="journal article" date="2020" name="bioRxiv">
        <title>Metabolic contributions of an alphaproteobacterial endosymbiont in the apicomplexan Cardiosporidium cionae.</title>
        <authorList>
            <person name="Hunter E.S."/>
            <person name="Paight C.J."/>
            <person name="Lane C.E."/>
        </authorList>
    </citation>
    <scope>NUCLEOTIDE SEQUENCE [LARGE SCALE GENOMIC DNA]</scope>
    <source>
        <strain evidence="7">ESH_2018</strain>
    </source>
</reference>
<keyword evidence="4 6" id="KW-0472">Membrane</keyword>
<comment type="catalytic activity">
    <reaction evidence="6">
        <text>a 4-hydroxy-3-methoxy-5-(all-trans-polyprenyl)benzoate + H(+) = a 2-methoxy-6-(all-trans-polyprenyl)phenol + CO2</text>
        <dbReference type="Rhea" id="RHEA:81179"/>
        <dbReference type="Rhea" id="RHEA-COMP:9551"/>
        <dbReference type="Rhea" id="RHEA-COMP:10931"/>
        <dbReference type="ChEBI" id="CHEBI:15378"/>
        <dbReference type="ChEBI" id="CHEBI:16526"/>
        <dbReference type="ChEBI" id="CHEBI:62731"/>
        <dbReference type="ChEBI" id="CHEBI:84443"/>
        <dbReference type="EC" id="4.1.1.130"/>
    </reaction>
</comment>
<dbReference type="PANTHER" id="PTHR12922:SF7">
    <property type="entry name" value="UBIQUINONE BIOSYNTHESIS PROTEIN COQ4 HOMOLOG, MITOCHONDRIAL"/>
    <property type="match status" value="1"/>
</dbReference>
<dbReference type="Proteomes" id="UP000823046">
    <property type="component" value="Unassembled WGS sequence"/>
</dbReference>
<evidence type="ECO:0000256" key="5">
    <source>
        <dbReference type="ARBA" id="ARBA00023239"/>
    </source>
</evidence>
<evidence type="ECO:0000256" key="1">
    <source>
        <dbReference type="ARBA" id="ARBA00022688"/>
    </source>
</evidence>
<keyword evidence="5 6" id="KW-0456">Lyase</keyword>
<organism evidence="7 8">
    <name type="scientific">Cardiosporidium cionae</name>
    <dbReference type="NCBI Taxonomy" id="476202"/>
    <lineage>
        <taxon>Eukaryota</taxon>
        <taxon>Sar</taxon>
        <taxon>Alveolata</taxon>
        <taxon>Apicomplexa</taxon>
        <taxon>Aconoidasida</taxon>
        <taxon>Nephromycida</taxon>
        <taxon>Cardiosporidium</taxon>
    </lineage>
</organism>
<dbReference type="InterPro" id="IPR027540">
    <property type="entry name" value="Coq4_euk"/>
</dbReference>
<keyword evidence="3 6" id="KW-0496">Mitochondrion</keyword>
<comment type="subcellular location">
    <subcellularLocation>
        <location evidence="6">Mitochondrion inner membrane</location>
        <topology evidence="6">Peripheral membrane protein</topology>
        <orientation evidence="6">Matrix side</orientation>
    </subcellularLocation>
</comment>
<keyword evidence="6" id="KW-0862">Zinc</keyword>
<gene>
    <name evidence="7" type="ORF">IE077_003709</name>
</gene>
<dbReference type="Pfam" id="PF05019">
    <property type="entry name" value="Coq4"/>
    <property type="match status" value="1"/>
</dbReference>
<feature type="binding site" evidence="6">
    <location>
        <position position="163"/>
    </location>
    <ligand>
        <name>Zn(2+)</name>
        <dbReference type="ChEBI" id="CHEBI:29105"/>
    </ligand>
</feature>
<evidence type="ECO:0000256" key="4">
    <source>
        <dbReference type="ARBA" id="ARBA00023136"/>
    </source>
</evidence>
<feature type="binding site" evidence="6">
    <location>
        <position position="151"/>
    </location>
    <ligand>
        <name>Zn(2+)</name>
        <dbReference type="ChEBI" id="CHEBI:29105"/>
    </ligand>
</feature>
<comment type="cofactor">
    <cofactor evidence="6">
        <name>Zn(2+)</name>
        <dbReference type="ChEBI" id="CHEBI:29105"/>
    </cofactor>
</comment>
<dbReference type="InterPro" id="IPR007715">
    <property type="entry name" value="Coq4"/>
</dbReference>
<evidence type="ECO:0000313" key="8">
    <source>
        <dbReference type="Proteomes" id="UP000823046"/>
    </source>
</evidence>
<keyword evidence="2 6" id="KW-0999">Mitochondrion inner membrane</keyword>
<keyword evidence="8" id="KW-1185">Reference proteome</keyword>
<evidence type="ECO:0000256" key="6">
    <source>
        <dbReference type="HAMAP-Rule" id="MF_03111"/>
    </source>
</evidence>
<evidence type="ECO:0000256" key="3">
    <source>
        <dbReference type="ARBA" id="ARBA00023128"/>
    </source>
</evidence>
<comment type="pathway">
    <text evidence="6">Cofactor biosynthesis; ubiquinone biosynthesis.</text>
</comment>
<feature type="binding site" evidence="6">
    <location>
        <position position="147"/>
    </location>
    <ligand>
        <name>Zn(2+)</name>
        <dbReference type="ChEBI" id="CHEBI:29105"/>
    </ligand>
</feature>
<comment type="function">
    <text evidence="6">Lyase that catalyzes the C1-decarboxylation of 4-hydroxy-3-methoxy-5-(all-trans-polyprenyl)benzoic acid into 2-methoxy-6-(all-trans-polyprenyl)phenol during ubiquinone biosynthesis.</text>
</comment>
<comment type="similarity">
    <text evidence="6">Belongs to the COQ4 family.</text>
</comment>